<sequence>MKSEKGQSLVEFALVVPILALLLFGIVDFGRIFHAYLTIDHAGREAARAASIGKSKTEVELVAVKSGSSINLTIGDVVVVPGASGSDAKITITYPIAPITPIIGTFFSEGFILIDTTVMRVE</sequence>
<dbReference type="EMBL" id="FOBW01000007">
    <property type="protein sequence ID" value="SEM94146.1"/>
    <property type="molecule type" value="Genomic_DNA"/>
</dbReference>
<dbReference type="RefSeq" id="WP_090745201.1">
    <property type="nucleotide sequence ID" value="NZ_FOBW01000007.1"/>
</dbReference>
<feature type="domain" description="TadE-like" evidence="2">
    <location>
        <begin position="6"/>
        <end position="48"/>
    </location>
</feature>
<feature type="transmembrane region" description="Helical" evidence="1">
    <location>
        <begin position="12"/>
        <end position="33"/>
    </location>
</feature>
<dbReference type="Proteomes" id="UP000198553">
    <property type="component" value="Unassembled WGS sequence"/>
</dbReference>
<accession>A0A1H8CGL8</accession>
<evidence type="ECO:0000259" key="2">
    <source>
        <dbReference type="Pfam" id="PF07811"/>
    </source>
</evidence>
<keyword evidence="1" id="KW-0472">Membrane</keyword>
<dbReference type="AlphaFoldDB" id="A0A1H8CGL8"/>
<proteinExistence type="predicted"/>
<name>A0A1H8CGL8_9BACI</name>
<dbReference type="InterPro" id="IPR012495">
    <property type="entry name" value="TadE-like_dom"/>
</dbReference>
<keyword evidence="1" id="KW-1133">Transmembrane helix</keyword>
<evidence type="ECO:0000256" key="1">
    <source>
        <dbReference type="SAM" id="Phobius"/>
    </source>
</evidence>
<dbReference type="OrthoDB" id="1683505at2"/>
<dbReference type="Pfam" id="PF07811">
    <property type="entry name" value="TadE"/>
    <property type="match status" value="1"/>
</dbReference>
<organism evidence="3 4">
    <name type="scientific">Mesobacillus persicus</name>
    <dbReference type="NCBI Taxonomy" id="930146"/>
    <lineage>
        <taxon>Bacteria</taxon>
        <taxon>Bacillati</taxon>
        <taxon>Bacillota</taxon>
        <taxon>Bacilli</taxon>
        <taxon>Bacillales</taxon>
        <taxon>Bacillaceae</taxon>
        <taxon>Mesobacillus</taxon>
    </lineage>
</organism>
<gene>
    <name evidence="3" type="ORF">SAMN05192533_10778</name>
</gene>
<evidence type="ECO:0000313" key="3">
    <source>
        <dbReference type="EMBL" id="SEM94146.1"/>
    </source>
</evidence>
<dbReference type="STRING" id="930146.SAMN05192533_10778"/>
<keyword evidence="4" id="KW-1185">Reference proteome</keyword>
<protein>
    <submittedName>
        <fullName evidence="3">TadE-like protein</fullName>
    </submittedName>
</protein>
<reference evidence="4" key="1">
    <citation type="submission" date="2016-10" db="EMBL/GenBank/DDBJ databases">
        <authorList>
            <person name="Varghese N."/>
            <person name="Submissions S."/>
        </authorList>
    </citation>
    <scope>NUCLEOTIDE SEQUENCE [LARGE SCALE GENOMIC DNA]</scope>
    <source>
        <strain evidence="4">B48,IBRC-M 10115,DSM 25386,CECT 8001</strain>
    </source>
</reference>
<keyword evidence="1" id="KW-0812">Transmembrane</keyword>
<evidence type="ECO:0000313" key="4">
    <source>
        <dbReference type="Proteomes" id="UP000198553"/>
    </source>
</evidence>